<organism evidence="3 4">
    <name type="scientific">Tricholomella constricta</name>
    <dbReference type="NCBI Taxonomy" id="117010"/>
    <lineage>
        <taxon>Eukaryota</taxon>
        <taxon>Fungi</taxon>
        <taxon>Dikarya</taxon>
        <taxon>Basidiomycota</taxon>
        <taxon>Agaricomycotina</taxon>
        <taxon>Agaricomycetes</taxon>
        <taxon>Agaricomycetidae</taxon>
        <taxon>Agaricales</taxon>
        <taxon>Tricholomatineae</taxon>
        <taxon>Lyophyllaceae</taxon>
        <taxon>Tricholomella</taxon>
    </lineage>
</organism>
<evidence type="ECO:0000256" key="1">
    <source>
        <dbReference type="SAM" id="MobiDB-lite"/>
    </source>
</evidence>
<evidence type="ECO:0000313" key="4">
    <source>
        <dbReference type="Proteomes" id="UP000565441"/>
    </source>
</evidence>
<gene>
    <name evidence="3" type="ORF">D9615_001274</name>
</gene>
<feature type="compositionally biased region" description="Pro residues" evidence="1">
    <location>
        <begin position="555"/>
        <end position="565"/>
    </location>
</feature>
<dbReference type="EMBL" id="JAACJP010000004">
    <property type="protein sequence ID" value="KAF5385092.1"/>
    <property type="molecule type" value="Genomic_DNA"/>
</dbReference>
<accession>A0A8H5HKR3</accession>
<dbReference type="Pfam" id="PF00564">
    <property type="entry name" value="PB1"/>
    <property type="match status" value="1"/>
</dbReference>
<protein>
    <recommendedName>
        <fullName evidence="2">PB1 domain-containing protein</fullName>
    </recommendedName>
</protein>
<feature type="region of interest" description="Disordered" evidence="1">
    <location>
        <begin position="262"/>
        <end position="290"/>
    </location>
</feature>
<dbReference type="Gene3D" id="3.10.20.90">
    <property type="entry name" value="Phosphatidylinositol 3-kinase Catalytic Subunit, Chain A, domain 1"/>
    <property type="match status" value="1"/>
</dbReference>
<dbReference type="PROSITE" id="PS51745">
    <property type="entry name" value="PB1"/>
    <property type="match status" value="1"/>
</dbReference>
<feature type="region of interest" description="Disordered" evidence="1">
    <location>
        <begin position="155"/>
        <end position="209"/>
    </location>
</feature>
<dbReference type="Pfam" id="PF12937">
    <property type="entry name" value="F-box-like"/>
    <property type="match status" value="1"/>
</dbReference>
<dbReference type="InterPro" id="IPR032675">
    <property type="entry name" value="LRR_dom_sf"/>
</dbReference>
<feature type="compositionally biased region" description="Pro residues" evidence="1">
    <location>
        <begin position="487"/>
        <end position="501"/>
    </location>
</feature>
<feature type="domain" description="PB1" evidence="2">
    <location>
        <begin position="1"/>
        <end position="85"/>
    </location>
</feature>
<evidence type="ECO:0000259" key="2">
    <source>
        <dbReference type="PROSITE" id="PS51745"/>
    </source>
</evidence>
<sequence length="1302" mass="144638">MATTHFKLTEPNGLTRRVTFAEQPTWHALSARIELLYGIPIEKVSVSYIDADNDQVTLSSQEELDDFYRTFYQAGQAIKFTVQDLSSMRLQRTLPQTPHTANFRNTFGIGAFDIEDDWQTLPIPQLGGLFAPPSSNDPTSHAFVEVVETDASTISNREGDNYHPPSVGPSSVHSSPDSPFLISLDKGKEKATDEDDVSSTGSVIAEDAPPKHPVHVYDLSSLEHIGAAAFHSPTLPTPPVAAQSTPKVNAQTFYSAELDTAGGAKDLPSQAEGVGDPPLPSLEPESATRPLPSLSSDIATLLNTFSNVVAAHPELSEGMRNIMRNASSGTYWEAHREAISRAAQDIAKETGRATENLRRETEEEAGRRVAEALGGVFRTLSQTLGVVHLDQPQESTATPADDGTANNDSSVAGNASPVNGPSVGGEHTQPSHSRHFDPWMHRATSFSRWGPRVPHPPTWGSPRGPYGPPVPPPPPPTMPGSWHGWVPPPAPPFPPPPPSNPPARNKPTPQELRAQVDAAKAHYKAEKERYRQEREERRQERERRARVAPVGPTAPVSPPTEPVASPPKVVTPAIAVHGKGGKATHEVVSVNRHYTNFGHDSSKRHGHDQGDLKSRAVHRITKRLADMGFTENAYPDLPSKIKIELPSDGFVTKEGEDNIVTTLLEELLTMSPKPPMASGSGSREIPAANATTLQQRVSLALWAPIFVQTTRFDTAADHRSLWESLTISIPLRSHQPTALHAPIKSIPKMSIPSHNSSRPSLPPHKREHLRKILRDIIDAALGDGIPRVLSPQEVFDIRHETAEQIDLIRDLETTQRTIAPRIDVELEDALFKARATYRILFTRTFRMNELPNEIITNIFRYVVWSVPDPKAGTLWRLWLTWTCRRWRTIALDDHTVWNAVWFRDHWPFDRSWAWFERARSAPLDIRISRESGINITAQQMGVLMDRLLTKLPNIRMLLIMVEEWDPALVALAKLRDAGQAGVAFNMERFELHRTGSPYVQIGSGYEPSDYREPMALFGGAPSPPLRTLSLNGIHVDWNASIISNLHTLDLRRMPIELSLESTRFREILSSSPNMKKLCLDGAGPQLDLNDRLSPIDLKHLKTLVIADFTIQYAHYVLSHISAPHVKDLTLINMTGDDYAPLFQLLTGRFPMVELLAVYTIELAETASSAATIVRWLETMPKLRYLRIANMPGMFLGLFLHDPRNVLDPGQRHPAPRQILSPKLSIIEAHPNSVPQLLNWVVPRARLGAPLDMVYIASTNPIKKKNPQEVQEYQDNCRRLSTMTQLRLLPFGAKSAEEEALMK</sequence>
<dbReference type="SUPFAM" id="SSF54277">
    <property type="entry name" value="CAD &amp; PB1 domains"/>
    <property type="match status" value="1"/>
</dbReference>
<evidence type="ECO:0000313" key="3">
    <source>
        <dbReference type="EMBL" id="KAF5385092.1"/>
    </source>
</evidence>
<dbReference type="SUPFAM" id="SSF52047">
    <property type="entry name" value="RNI-like"/>
    <property type="match status" value="1"/>
</dbReference>
<feature type="compositionally biased region" description="Basic and acidic residues" evidence="1">
    <location>
        <begin position="519"/>
        <end position="545"/>
    </location>
</feature>
<keyword evidence="4" id="KW-1185">Reference proteome</keyword>
<feature type="region of interest" description="Disordered" evidence="1">
    <location>
        <begin position="394"/>
        <end position="437"/>
    </location>
</feature>
<dbReference type="SUPFAM" id="SSF81383">
    <property type="entry name" value="F-box domain"/>
    <property type="match status" value="1"/>
</dbReference>
<dbReference type="Proteomes" id="UP000565441">
    <property type="component" value="Unassembled WGS sequence"/>
</dbReference>
<name>A0A8H5HKR3_9AGAR</name>
<dbReference type="Gene3D" id="1.20.1280.50">
    <property type="match status" value="1"/>
</dbReference>
<feature type="compositionally biased region" description="Polar residues" evidence="1">
    <location>
        <begin position="394"/>
        <end position="419"/>
    </location>
</feature>
<dbReference type="InterPro" id="IPR001810">
    <property type="entry name" value="F-box_dom"/>
</dbReference>
<dbReference type="OrthoDB" id="3226575at2759"/>
<feature type="compositionally biased region" description="Low complexity" evidence="1">
    <location>
        <begin position="163"/>
        <end position="179"/>
    </location>
</feature>
<proteinExistence type="predicted"/>
<dbReference type="InterPro" id="IPR053793">
    <property type="entry name" value="PB1-like"/>
</dbReference>
<feature type="region of interest" description="Disordered" evidence="1">
    <location>
        <begin position="487"/>
        <end position="566"/>
    </location>
</feature>
<comment type="caution">
    <text evidence="3">The sequence shown here is derived from an EMBL/GenBank/DDBJ whole genome shotgun (WGS) entry which is preliminary data.</text>
</comment>
<reference evidence="3 4" key="1">
    <citation type="journal article" date="2020" name="ISME J.">
        <title>Uncovering the hidden diversity of litter-decomposition mechanisms in mushroom-forming fungi.</title>
        <authorList>
            <person name="Floudas D."/>
            <person name="Bentzer J."/>
            <person name="Ahren D."/>
            <person name="Johansson T."/>
            <person name="Persson P."/>
            <person name="Tunlid A."/>
        </authorList>
    </citation>
    <scope>NUCLEOTIDE SEQUENCE [LARGE SCALE GENOMIC DNA]</scope>
    <source>
        <strain evidence="3 4">CBS 661.87</strain>
    </source>
</reference>
<dbReference type="InterPro" id="IPR000270">
    <property type="entry name" value="PB1_dom"/>
</dbReference>
<dbReference type="Gene3D" id="3.80.10.10">
    <property type="entry name" value="Ribonuclease Inhibitor"/>
    <property type="match status" value="1"/>
</dbReference>
<dbReference type="InterPro" id="IPR036047">
    <property type="entry name" value="F-box-like_dom_sf"/>
</dbReference>